<dbReference type="InterPro" id="IPR013324">
    <property type="entry name" value="RNA_pol_sigma_r3/r4-like"/>
</dbReference>
<evidence type="ECO:0000256" key="4">
    <source>
        <dbReference type="ARBA" id="ARBA00023163"/>
    </source>
</evidence>
<dbReference type="SUPFAM" id="SSF88946">
    <property type="entry name" value="Sigma2 domain of RNA polymerase sigma factors"/>
    <property type="match status" value="1"/>
</dbReference>
<dbReference type="AlphaFoldDB" id="D5EKB7"/>
<dbReference type="Proteomes" id="UP000000925">
    <property type="component" value="Chromosome"/>
</dbReference>
<dbReference type="GO" id="GO:0006352">
    <property type="term" value="P:DNA-templated transcription initiation"/>
    <property type="evidence" value="ECO:0007669"/>
    <property type="project" value="InterPro"/>
</dbReference>
<dbReference type="Gene3D" id="1.10.10.10">
    <property type="entry name" value="Winged helix-like DNA-binding domain superfamily/Winged helix DNA-binding domain"/>
    <property type="match status" value="1"/>
</dbReference>
<dbReference type="InterPro" id="IPR013325">
    <property type="entry name" value="RNA_pol_sigma_r2"/>
</dbReference>
<dbReference type="STRING" id="583355.Caka_1848"/>
<sequence length="264" mass="30191">MASKPPEWVRRLGICLFCTLKAVHGGPPFFGLLHRLATHLQLRETCVLLIDSLMTTTSSVSKTFAAAKDLATQTDRDLDWAIVQRVQEGNVGAFDQLVQKYREHIFSVIYNLTSNREDASDLTQETFIKAFRAIGRFKGKSAFFTWLYRIAINTTMTFLKKRGRRRYINYETINEEASAAEIVEKLTAKQRSEKGALVQELQEKLNESLQKLSPKHRTVVILHEIEGLEHAEIAEITKTSVGTVRSRLHYAKQQLQSYLRDYIG</sequence>
<accession>D5EKB7</accession>
<feature type="domain" description="RNA polymerase sigma-70 region 2" evidence="5">
    <location>
        <begin position="97"/>
        <end position="165"/>
    </location>
</feature>
<dbReference type="PANTHER" id="PTHR43133">
    <property type="entry name" value="RNA POLYMERASE ECF-TYPE SIGMA FACTO"/>
    <property type="match status" value="1"/>
</dbReference>
<keyword evidence="2" id="KW-0805">Transcription regulation</keyword>
<dbReference type="HOGENOM" id="CLU_047691_3_0_0"/>
<dbReference type="InterPro" id="IPR039425">
    <property type="entry name" value="RNA_pol_sigma-70-like"/>
</dbReference>
<name>D5EKB7_CORAD</name>
<dbReference type="CDD" id="cd06171">
    <property type="entry name" value="Sigma70_r4"/>
    <property type="match status" value="1"/>
</dbReference>
<dbReference type="KEGG" id="caa:Caka_1848"/>
<dbReference type="InterPro" id="IPR007627">
    <property type="entry name" value="RNA_pol_sigma70_r2"/>
</dbReference>
<gene>
    <name evidence="7" type="ordered locus">Caka_1848</name>
</gene>
<dbReference type="SUPFAM" id="SSF88659">
    <property type="entry name" value="Sigma3 and sigma4 domains of RNA polymerase sigma factors"/>
    <property type="match status" value="1"/>
</dbReference>
<proteinExistence type="inferred from homology"/>
<dbReference type="InterPro" id="IPR013249">
    <property type="entry name" value="RNA_pol_sigma70_r4_t2"/>
</dbReference>
<keyword evidence="4" id="KW-0804">Transcription</keyword>
<dbReference type="PANTHER" id="PTHR43133:SF51">
    <property type="entry name" value="RNA POLYMERASE SIGMA FACTOR"/>
    <property type="match status" value="1"/>
</dbReference>
<keyword evidence="3" id="KW-0731">Sigma factor</keyword>
<evidence type="ECO:0000256" key="1">
    <source>
        <dbReference type="ARBA" id="ARBA00010641"/>
    </source>
</evidence>
<evidence type="ECO:0000256" key="3">
    <source>
        <dbReference type="ARBA" id="ARBA00023082"/>
    </source>
</evidence>
<dbReference type="Pfam" id="PF04542">
    <property type="entry name" value="Sigma70_r2"/>
    <property type="match status" value="1"/>
</dbReference>
<evidence type="ECO:0000313" key="8">
    <source>
        <dbReference type="Proteomes" id="UP000000925"/>
    </source>
</evidence>
<reference evidence="7 8" key="1">
    <citation type="journal article" date="2010" name="Stand. Genomic Sci.">
        <title>Complete genome sequence of Coraliomargarita akajimensis type strain (04OKA010-24).</title>
        <authorList>
            <person name="Mavromatis K."/>
            <person name="Abt B."/>
            <person name="Brambilla E."/>
            <person name="Lapidus A."/>
            <person name="Copeland A."/>
            <person name="Deshpande S."/>
            <person name="Nolan M."/>
            <person name="Lucas S."/>
            <person name="Tice H."/>
            <person name="Cheng J.F."/>
            <person name="Han C."/>
            <person name="Detter J.C."/>
            <person name="Woyke T."/>
            <person name="Goodwin L."/>
            <person name="Pitluck S."/>
            <person name="Held B."/>
            <person name="Brettin T."/>
            <person name="Tapia R."/>
            <person name="Ivanova N."/>
            <person name="Mikhailova N."/>
            <person name="Pati A."/>
            <person name="Liolios K."/>
            <person name="Chen A."/>
            <person name="Palaniappan K."/>
            <person name="Land M."/>
            <person name="Hauser L."/>
            <person name="Chang Y.J."/>
            <person name="Jeffries C.D."/>
            <person name="Rohde M."/>
            <person name="Goker M."/>
            <person name="Bristow J."/>
            <person name="Eisen J.A."/>
            <person name="Markowitz V."/>
            <person name="Hugenholtz P."/>
            <person name="Klenk H.P."/>
            <person name="Kyrpides N.C."/>
        </authorList>
    </citation>
    <scope>NUCLEOTIDE SEQUENCE [LARGE SCALE GENOMIC DNA]</scope>
    <source>
        <strain evidence="8">DSM 45221 / IAM 15411 / JCM 23193 / KCTC 12865</strain>
    </source>
</reference>
<protein>
    <submittedName>
        <fullName evidence="7">RNA polymerase, sigma-24 subunit, ECF subfamily</fullName>
    </submittedName>
</protein>
<evidence type="ECO:0000259" key="5">
    <source>
        <dbReference type="Pfam" id="PF04542"/>
    </source>
</evidence>
<organism evidence="7 8">
    <name type="scientific">Coraliomargarita akajimensis (strain DSM 45221 / IAM 15411 / JCM 23193 / KCTC 12865 / 04OKA010-24)</name>
    <dbReference type="NCBI Taxonomy" id="583355"/>
    <lineage>
        <taxon>Bacteria</taxon>
        <taxon>Pseudomonadati</taxon>
        <taxon>Verrucomicrobiota</taxon>
        <taxon>Opitutia</taxon>
        <taxon>Puniceicoccales</taxon>
        <taxon>Coraliomargaritaceae</taxon>
        <taxon>Coraliomargarita</taxon>
    </lineage>
</organism>
<evidence type="ECO:0000259" key="6">
    <source>
        <dbReference type="Pfam" id="PF08281"/>
    </source>
</evidence>
<dbReference type="Gene3D" id="1.10.1740.10">
    <property type="match status" value="1"/>
</dbReference>
<keyword evidence="8" id="KW-1185">Reference proteome</keyword>
<dbReference type="NCBIfam" id="TIGR02937">
    <property type="entry name" value="sigma70-ECF"/>
    <property type="match status" value="1"/>
</dbReference>
<dbReference type="eggNOG" id="COG1595">
    <property type="taxonomic scope" value="Bacteria"/>
</dbReference>
<dbReference type="EMBL" id="CP001998">
    <property type="protein sequence ID" value="ADE54866.1"/>
    <property type="molecule type" value="Genomic_DNA"/>
</dbReference>
<evidence type="ECO:0000313" key="7">
    <source>
        <dbReference type="EMBL" id="ADE54866.1"/>
    </source>
</evidence>
<dbReference type="InterPro" id="IPR014284">
    <property type="entry name" value="RNA_pol_sigma-70_dom"/>
</dbReference>
<feature type="domain" description="RNA polymerase sigma factor 70 region 4 type 2" evidence="6">
    <location>
        <begin position="203"/>
        <end position="255"/>
    </location>
</feature>
<dbReference type="GO" id="GO:0003677">
    <property type="term" value="F:DNA binding"/>
    <property type="evidence" value="ECO:0007669"/>
    <property type="project" value="InterPro"/>
</dbReference>
<evidence type="ECO:0000256" key="2">
    <source>
        <dbReference type="ARBA" id="ARBA00023015"/>
    </source>
</evidence>
<comment type="similarity">
    <text evidence="1">Belongs to the sigma-70 factor family. ECF subfamily.</text>
</comment>
<dbReference type="InterPro" id="IPR036388">
    <property type="entry name" value="WH-like_DNA-bd_sf"/>
</dbReference>
<dbReference type="Pfam" id="PF08281">
    <property type="entry name" value="Sigma70_r4_2"/>
    <property type="match status" value="1"/>
</dbReference>
<dbReference type="GO" id="GO:0016987">
    <property type="term" value="F:sigma factor activity"/>
    <property type="evidence" value="ECO:0007669"/>
    <property type="project" value="UniProtKB-KW"/>
</dbReference>